<dbReference type="RefSeq" id="WP_131147634.1">
    <property type="nucleotide sequence ID" value="NZ_BMWV01000008.1"/>
</dbReference>
<gene>
    <name evidence="3" type="ORF">EYF70_23965</name>
</gene>
<sequence>MKTPSILLSAVLLAGCAGVGPRFTPPATAVPDDWQHWHGGSAQLRETGIAAGQAYARFDDPVLRQLLNRAAQANHDIRAAALRFAQSRVQRDVVAAAGRPRLDAQAGVARQRQSETGAATRMLDALAPAAERDRLTGILAGPFGLWQAGFDASWEPDLWGRVRHSVEAAEADAAQAAALQRQVRLAMAVEVARNYYEVRAARVQLQLARADLAAGEELLQLARLRSGNGLATDLDVARQEAQLAEQRGTLPGLLEQEAQAENRLTLLLDSPPGAVRDMVPMPGDDAPLGPAPDLALGVPGELLARRPDIAAAEAALRAATARIGIARAGLYPRITLGLSFGAESVAAGRFGEWGSRQWSVGPGLSLPLFDGGVRRATVTLRELGQQEAAVAWQQAVLRAWHEADDALSAYAAERARRESAGQREQAARTALELASVRYRQGLSDALPLLDAQRTLLAARRDRVRSEAALAVRLLAICKATGVMPQA</sequence>
<feature type="signal peptide" evidence="2">
    <location>
        <begin position="1"/>
        <end position="19"/>
    </location>
</feature>
<evidence type="ECO:0000313" key="4">
    <source>
        <dbReference type="Proteomes" id="UP000292307"/>
    </source>
</evidence>
<dbReference type="SUPFAM" id="SSF56954">
    <property type="entry name" value="Outer membrane efflux proteins (OEP)"/>
    <property type="match status" value="1"/>
</dbReference>
<feature type="chain" id="PRO_5044959214" evidence="2">
    <location>
        <begin position="20"/>
        <end position="486"/>
    </location>
</feature>
<keyword evidence="2" id="KW-0812">Transmembrane</keyword>
<reference evidence="3 4" key="1">
    <citation type="submission" date="2019-02" db="EMBL/GenBank/DDBJ databases">
        <title>Draft Genome Sequences of Six Type Strains of the Genus Massilia.</title>
        <authorList>
            <person name="Miess H."/>
            <person name="Frediansyhah A."/>
            <person name="Gross H."/>
        </authorList>
    </citation>
    <scope>NUCLEOTIDE SEQUENCE [LARGE SCALE GENOMIC DNA]</scope>
    <source>
        <strain evidence="3 4">DSM 17472</strain>
    </source>
</reference>
<dbReference type="PROSITE" id="PS51257">
    <property type="entry name" value="PROKAR_LIPOPROTEIN"/>
    <property type="match status" value="1"/>
</dbReference>
<keyword evidence="2" id="KW-0472">Membrane</keyword>
<dbReference type="Gene3D" id="1.20.1600.10">
    <property type="entry name" value="Outer membrane efflux proteins (OEP)"/>
    <property type="match status" value="1"/>
</dbReference>
<accession>A0ABX5RZU7</accession>
<dbReference type="EMBL" id="CP036401">
    <property type="protein sequence ID" value="QBI03536.1"/>
    <property type="molecule type" value="Genomic_DNA"/>
</dbReference>
<keyword evidence="2" id="KW-0564">Palmitate</keyword>
<comment type="subcellular location">
    <subcellularLocation>
        <location evidence="2">Cell membrane</location>
        <topology evidence="2">Lipid-anchor</topology>
    </subcellularLocation>
</comment>
<dbReference type="Gene3D" id="2.20.200.10">
    <property type="entry name" value="Outer membrane efflux proteins (OEP)"/>
    <property type="match status" value="1"/>
</dbReference>
<protein>
    <submittedName>
        <fullName evidence="3">Efflux transporter outer membrane subunit</fullName>
    </submittedName>
</protein>
<name>A0ABX5RZU7_9BURK</name>
<dbReference type="Pfam" id="PF02321">
    <property type="entry name" value="OEP"/>
    <property type="match status" value="2"/>
</dbReference>
<organism evidence="3 4">
    <name type="scientific">Pseudoduganella albidiflava</name>
    <dbReference type="NCBI Taxonomy" id="321983"/>
    <lineage>
        <taxon>Bacteria</taxon>
        <taxon>Pseudomonadati</taxon>
        <taxon>Pseudomonadota</taxon>
        <taxon>Betaproteobacteria</taxon>
        <taxon>Burkholderiales</taxon>
        <taxon>Oxalobacteraceae</taxon>
        <taxon>Telluria group</taxon>
        <taxon>Pseudoduganella</taxon>
    </lineage>
</organism>
<evidence type="ECO:0000313" key="3">
    <source>
        <dbReference type="EMBL" id="QBI03536.1"/>
    </source>
</evidence>
<keyword evidence="2" id="KW-1134">Transmembrane beta strand</keyword>
<keyword evidence="4" id="KW-1185">Reference proteome</keyword>
<dbReference type="InterPro" id="IPR003423">
    <property type="entry name" value="OMP_efflux"/>
</dbReference>
<keyword evidence="2" id="KW-0449">Lipoprotein</keyword>
<keyword evidence="2" id="KW-0732">Signal</keyword>
<proteinExistence type="inferred from homology"/>
<dbReference type="PANTHER" id="PTHR30203:SF25">
    <property type="entry name" value="OUTER MEMBRANE PROTEIN-RELATED"/>
    <property type="match status" value="1"/>
</dbReference>
<evidence type="ECO:0000256" key="1">
    <source>
        <dbReference type="ARBA" id="ARBA00007613"/>
    </source>
</evidence>
<dbReference type="Proteomes" id="UP000292307">
    <property type="component" value="Chromosome"/>
</dbReference>
<dbReference type="InterPro" id="IPR010131">
    <property type="entry name" value="MdtP/NodT-like"/>
</dbReference>
<dbReference type="NCBIfam" id="TIGR01845">
    <property type="entry name" value="outer_NodT"/>
    <property type="match status" value="1"/>
</dbReference>
<comment type="similarity">
    <text evidence="1 2">Belongs to the outer membrane factor (OMF) (TC 1.B.17) family.</text>
</comment>
<dbReference type="PANTHER" id="PTHR30203">
    <property type="entry name" value="OUTER MEMBRANE CATION EFFLUX PROTEIN"/>
    <property type="match status" value="1"/>
</dbReference>
<evidence type="ECO:0000256" key="2">
    <source>
        <dbReference type="RuleBase" id="RU362097"/>
    </source>
</evidence>